<dbReference type="SUPFAM" id="SSF56281">
    <property type="entry name" value="Metallo-hydrolase/oxidoreductase"/>
    <property type="match status" value="1"/>
</dbReference>
<evidence type="ECO:0000313" key="3">
    <source>
        <dbReference type="Proteomes" id="UP000254866"/>
    </source>
</evidence>
<comment type="caution">
    <text evidence="2">The sequence shown here is derived from an EMBL/GenBank/DDBJ whole genome shotgun (WGS) entry which is preliminary data.</text>
</comment>
<dbReference type="InterPro" id="IPR036866">
    <property type="entry name" value="RibonucZ/Hydroxyglut_hydro"/>
</dbReference>
<dbReference type="GeneID" id="43595357"/>
<dbReference type="EMBL" id="NPIC01000001">
    <property type="protein sequence ID" value="RDL42529.1"/>
    <property type="molecule type" value="Genomic_DNA"/>
</dbReference>
<dbReference type="PANTHER" id="PTHR42951">
    <property type="entry name" value="METALLO-BETA-LACTAMASE DOMAIN-CONTAINING"/>
    <property type="match status" value="1"/>
</dbReference>
<dbReference type="CDD" id="cd06262">
    <property type="entry name" value="metallo-hydrolase-like_MBL-fold"/>
    <property type="match status" value="1"/>
</dbReference>
<dbReference type="SMART" id="SM00849">
    <property type="entry name" value="Lactamase_B"/>
    <property type="match status" value="1"/>
</dbReference>
<dbReference type="InterPro" id="IPR050855">
    <property type="entry name" value="NDM-1-like"/>
</dbReference>
<dbReference type="RefSeq" id="XP_031875185.1">
    <property type="nucleotide sequence ID" value="XM_032011131.1"/>
</dbReference>
<dbReference type="Pfam" id="PF00753">
    <property type="entry name" value="Lactamase_B"/>
    <property type="match status" value="1"/>
</dbReference>
<dbReference type="Proteomes" id="UP000254866">
    <property type="component" value="Unassembled WGS sequence"/>
</dbReference>
<dbReference type="PANTHER" id="PTHR42951:SF4">
    <property type="entry name" value="ACYL-COENZYME A THIOESTERASE MBLAC2"/>
    <property type="match status" value="1"/>
</dbReference>
<dbReference type="OrthoDB" id="3341310at2759"/>
<dbReference type="Gene3D" id="3.60.15.10">
    <property type="entry name" value="Ribonuclease Z/Hydroxyacylglutathione hydrolase-like"/>
    <property type="match status" value="1"/>
</dbReference>
<protein>
    <recommendedName>
        <fullName evidence="1">Metallo-beta-lactamase domain-containing protein</fullName>
    </recommendedName>
</protein>
<gene>
    <name evidence="2" type="ORF">BP5553_02508</name>
</gene>
<dbReference type="AlphaFoldDB" id="A0A370U429"/>
<keyword evidence="3" id="KW-1185">Reference proteome</keyword>
<evidence type="ECO:0000259" key="1">
    <source>
        <dbReference type="SMART" id="SM00849"/>
    </source>
</evidence>
<name>A0A370U429_9HELO</name>
<reference evidence="2 3" key="1">
    <citation type="journal article" date="2018" name="IMA Fungus">
        <title>IMA Genome-F 9: Draft genome sequence of Annulohypoxylon stygium, Aspergillus mulundensis, Berkeleyomyces basicola (syn. Thielaviopsis basicola), Ceratocystis smalleyi, two Cercospora beticola strains, Coleophoma cylindrospora, Fusarium fracticaudum, Phialophora cf. hyalina, and Morchella septimelata.</title>
        <authorList>
            <person name="Wingfield B.D."/>
            <person name="Bills G.F."/>
            <person name="Dong Y."/>
            <person name="Huang W."/>
            <person name="Nel W.J."/>
            <person name="Swalarsk-Parry B.S."/>
            <person name="Vaghefi N."/>
            <person name="Wilken P.M."/>
            <person name="An Z."/>
            <person name="de Beer Z.W."/>
            <person name="De Vos L."/>
            <person name="Chen L."/>
            <person name="Duong T.A."/>
            <person name="Gao Y."/>
            <person name="Hammerbacher A."/>
            <person name="Kikkert J.R."/>
            <person name="Li Y."/>
            <person name="Li H."/>
            <person name="Li K."/>
            <person name="Li Q."/>
            <person name="Liu X."/>
            <person name="Ma X."/>
            <person name="Naidoo K."/>
            <person name="Pethybridge S.J."/>
            <person name="Sun J."/>
            <person name="Steenkamp E.T."/>
            <person name="van der Nest M.A."/>
            <person name="van Wyk S."/>
            <person name="Wingfield M.J."/>
            <person name="Xiong C."/>
            <person name="Yue Q."/>
            <person name="Zhang X."/>
        </authorList>
    </citation>
    <scope>NUCLEOTIDE SEQUENCE [LARGE SCALE GENOMIC DNA]</scope>
    <source>
        <strain evidence="2 3">BP 5553</strain>
    </source>
</reference>
<proteinExistence type="predicted"/>
<dbReference type="InterPro" id="IPR001279">
    <property type="entry name" value="Metallo-B-lactamas"/>
</dbReference>
<accession>A0A370U429</accession>
<evidence type="ECO:0000313" key="2">
    <source>
        <dbReference type="EMBL" id="RDL42529.1"/>
    </source>
</evidence>
<feature type="domain" description="Metallo-beta-lactamase" evidence="1">
    <location>
        <begin position="30"/>
        <end position="226"/>
    </location>
</feature>
<dbReference type="STRING" id="2656787.A0A370U429"/>
<sequence length="344" mass="39293">MDASPSTSFISRRINSSTFVIIEDDEYGEQPYIYVKCYPKHLVITDTGCNCARSPKRSIISLQQYIETFPLSNEGNSILNPKGEKKYIIICSHCHYDHILGISQFLPTEPIIIASEFDKSFILDDLPRNSLCKYNNIPTPEYTISHWAKHMEYFTLPGFSFRIQFLHIPGHTPDSLAWYDIDENHLYVGDTFYERKRLTPIPELPDDENQDPGFLAAPGAIIFPEEGGDWIQYMSSLDLLLSFVLHQNAQLRRGAGFAHTPIPRVKAGCGHLTYDADAEHMILEVRTLFERIIAGTVSVTGSGEVRGVVHDYWLENEEARFSVRAPRRLVEEAREHFHVKGEKD</sequence>
<organism evidence="2 3">
    <name type="scientific">Venustampulla echinocandica</name>
    <dbReference type="NCBI Taxonomy" id="2656787"/>
    <lineage>
        <taxon>Eukaryota</taxon>
        <taxon>Fungi</taxon>
        <taxon>Dikarya</taxon>
        <taxon>Ascomycota</taxon>
        <taxon>Pezizomycotina</taxon>
        <taxon>Leotiomycetes</taxon>
        <taxon>Helotiales</taxon>
        <taxon>Pleuroascaceae</taxon>
        <taxon>Venustampulla</taxon>
    </lineage>
</organism>